<name>A0A6A6GMH1_9PEZI</name>
<dbReference type="Proteomes" id="UP000799538">
    <property type="component" value="Unassembled WGS sequence"/>
</dbReference>
<dbReference type="AlphaFoldDB" id="A0A6A6GMH1"/>
<evidence type="ECO:0000313" key="2">
    <source>
        <dbReference type="Proteomes" id="UP000799538"/>
    </source>
</evidence>
<reference evidence="2" key="1">
    <citation type="journal article" date="2020" name="Stud. Mycol.">
        <title>101 Dothideomycetes genomes: A test case for predicting lifestyles and emergence of pathogens.</title>
        <authorList>
            <person name="Haridas S."/>
            <person name="Albert R."/>
            <person name="Binder M."/>
            <person name="Bloem J."/>
            <person name="LaButti K."/>
            <person name="Salamov A."/>
            <person name="Andreopoulos B."/>
            <person name="Baker S."/>
            <person name="Barry K."/>
            <person name="Bills G."/>
            <person name="Bluhm B."/>
            <person name="Cannon C."/>
            <person name="Castanera R."/>
            <person name="Culley D."/>
            <person name="Daum C."/>
            <person name="Ezra D."/>
            <person name="Gonzalez J."/>
            <person name="Henrissat B."/>
            <person name="Kuo A."/>
            <person name="Liang C."/>
            <person name="Lipzen A."/>
            <person name="Lutzoni F."/>
            <person name="Magnuson J."/>
            <person name="Mondo S."/>
            <person name="Nolan M."/>
            <person name="Ohm R."/>
            <person name="Pangilinan J."/>
            <person name="Park H.-J."/>
            <person name="Ramirez L."/>
            <person name="Alfaro M."/>
            <person name="Sun H."/>
            <person name="Tritt A."/>
            <person name="Yoshinaga Y."/>
            <person name="Zwiers L.-H."/>
            <person name="Turgeon B."/>
            <person name="Goodwin S."/>
            <person name="Spatafora J."/>
            <person name="Crous P."/>
            <person name="Grigoriev I."/>
        </authorList>
    </citation>
    <scope>NUCLEOTIDE SEQUENCE [LARGE SCALE GENOMIC DNA]</scope>
    <source>
        <strain evidence="2">CECT 20119</strain>
    </source>
</reference>
<dbReference type="PROSITE" id="PS51257">
    <property type="entry name" value="PROKAR_LIPOPROTEIN"/>
    <property type="match status" value="1"/>
</dbReference>
<dbReference type="OrthoDB" id="2019666at2759"/>
<evidence type="ECO:0000313" key="1">
    <source>
        <dbReference type="EMBL" id="KAF2226881.1"/>
    </source>
</evidence>
<proteinExistence type="predicted"/>
<gene>
    <name evidence="1" type="ORF">BDZ85DRAFT_256921</name>
</gene>
<organism evidence="1 2">
    <name type="scientific">Elsinoe ampelina</name>
    <dbReference type="NCBI Taxonomy" id="302913"/>
    <lineage>
        <taxon>Eukaryota</taxon>
        <taxon>Fungi</taxon>
        <taxon>Dikarya</taxon>
        <taxon>Ascomycota</taxon>
        <taxon>Pezizomycotina</taxon>
        <taxon>Dothideomycetes</taxon>
        <taxon>Dothideomycetidae</taxon>
        <taxon>Myriangiales</taxon>
        <taxon>Elsinoaceae</taxon>
        <taxon>Elsinoe</taxon>
    </lineage>
</organism>
<keyword evidence="2" id="KW-1185">Reference proteome</keyword>
<dbReference type="EMBL" id="ML992502">
    <property type="protein sequence ID" value="KAF2226881.1"/>
    <property type="molecule type" value="Genomic_DNA"/>
</dbReference>
<sequence>MGLATKLLLKLREGDRDRGFGILSSHPFAIMACLRAFGRGVVQVDLAMTKEYAHPIMSSSPVRYVRTAKLQGSLFSDNDDKDSTVVSCADTGFWVDHTEPSQALEIVKANGIEWPFGVLPEGHEFLVLVEGGSPEVGDHGKIF</sequence>
<accession>A0A6A6GMH1</accession>
<protein>
    <submittedName>
        <fullName evidence="1">Uncharacterized protein</fullName>
    </submittedName>
</protein>